<gene>
    <name evidence="5" type="ORF">BUL40_11915</name>
</gene>
<dbReference type="SMART" id="SM00382">
    <property type="entry name" value="AAA"/>
    <property type="match status" value="1"/>
</dbReference>
<reference evidence="5 6" key="1">
    <citation type="submission" date="2016-12" db="EMBL/GenBank/DDBJ databases">
        <authorList>
            <person name="Song W.-J."/>
            <person name="Kurnit D.M."/>
        </authorList>
    </citation>
    <scope>NUCLEOTIDE SEQUENCE [LARGE SCALE GENOMIC DNA]</scope>
    <source>
        <strain evidence="5 6">HSG9</strain>
    </source>
</reference>
<evidence type="ECO:0000259" key="4">
    <source>
        <dbReference type="PROSITE" id="PS50893"/>
    </source>
</evidence>
<dbReference type="RefSeq" id="WP_080319453.1">
    <property type="nucleotide sequence ID" value="NZ_MTBC01000008.1"/>
</dbReference>
<dbReference type="EMBL" id="MTBC01000008">
    <property type="protein sequence ID" value="OQD42123.1"/>
    <property type="molecule type" value="Genomic_DNA"/>
</dbReference>
<dbReference type="InterPro" id="IPR027417">
    <property type="entry name" value="P-loop_NTPase"/>
</dbReference>
<evidence type="ECO:0000256" key="2">
    <source>
        <dbReference type="ARBA" id="ARBA00022741"/>
    </source>
</evidence>
<dbReference type="GO" id="GO:0043190">
    <property type="term" value="C:ATP-binding cassette (ABC) transporter complex"/>
    <property type="evidence" value="ECO:0007669"/>
    <property type="project" value="TreeGrafter"/>
</dbReference>
<evidence type="ECO:0000313" key="6">
    <source>
        <dbReference type="Proteomes" id="UP000191680"/>
    </source>
</evidence>
<evidence type="ECO:0000256" key="1">
    <source>
        <dbReference type="ARBA" id="ARBA00022448"/>
    </source>
</evidence>
<dbReference type="SUPFAM" id="SSF52540">
    <property type="entry name" value="P-loop containing nucleoside triphosphate hydrolases"/>
    <property type="match status" value="2"/>
</dbReference>
<dbReference type="OrthoDB" id="9789994at2"/>
<comment type="caution">
    <text evidence="5">The sequence shown here is derived from an EMBL/GenBank/DDBJ whole genome shotgun (WGS) entry which is preliminary data.</text>
</comment>
<feature type="domain" description="ABC transporter" evidence="4">
    <location>
        <begin position="178"/>
        <end position="400"/>
    </location>
</feature>
<dbReference type="GO" id="GO:0005524">
    <property type="term" value="F:ATP binding"/>
    <property type="evidence" value="ECO:0007669"/>
    <property type="project" value="UniProtKB-KW"/>
</dbReference>
<proteinExistence type="predicted"/>
<dbReference type="AlphaFoldDB" id="A0A1V6LPN2"/>
<dbReference type="PANTHER" id="PTHR43553">
    <property type="entry name" value="HEAVY METAL TRANSPORTER"/>
    <property type="match status" value="1"/>
</dbReference>
<dbReference type="GO" id="GO:0042626">
    <property type="term" value="F:ATPase-coupled transmembrane transporter activity"/>
    <property type="evidence" value="ECO:0007669"/>
    <property type="project" value="TreeGrafter"/>
</dbReference>
<keyword evidence="2" id="KW-0547">Nucleotide-binding</keyword>
<dbReference type="InterPro" id="IPR050095">
    <property type="entry name" value="ECF_ABC_transporter_ATP-bd"/>
</dbReference>
<accession>A0A1V6LPN2</accession>
<sequence length="402" mass="45371">MEHTAILIDNSVNTNKLANGLLNNVFKEIYLKPHNTLLFSTQTIDHYIDLEERLEQKIINKSSAQPLKTMSSGERKKLLLEYQLTHNPETMILVNPYDNLDAATQRYLKDKLTQISTKISIIEILTRFKDASTFIDQHYNYIDGKLVPFVKGDQNKLPLSIAPIPQPIDKPALPKELVIFNEVSVSYGSKKVLNNICWEIKPNTFWQLIGPNGSGKSTLLNMITGDNPMGYGQDLCLFGAKKGSGESVWDIKKKIGYFSPHMVDKFAGYHSLEHMLISGIHDSVGLYTIPTVMQKNQAKKWLHLLGMEHRAQEHFRNLSNGDKRLIMTARAMIKHPPLLILDEPTVGLDDSSANFFVALVNAYSKQSKSAILYVNHRPELGLEPQFTYELLPSNQGSHGVES</sequence>
<dbReference type="Proteomes" id="UP000191680">
    <property type="component" value="Unassembled WGS sequence"/>
</dbReference>
<dbReference type="PANTHER" id="PTHR43553:SF3">
    <property type="entry name" value="ABC TRANSPORTER ATP-BINDING PROTEIN MODF"/>
    <property type="match status" value="1"/>
</dbReference>
<keyword evidence="1" id="KW-0813">Transport</keyword>
<organism evidence="5 6">
    <name type="scientific">Croceivirga radicis</name>
    <dbReference type="NCBI Taxonomy" id="1929488"/>
    <lineage>
        <taxon>Bacteria</taxon>
        <taxon>Pseudomonadati</taxon>
        <taxon>Bacteroidota</taxon>
        <taxon>Flavobacteriia</taxon>
        <taxon>Flavobacteriales</taxon>
        <taxon>Flavobacteriaceae</taxon>
        <taxon>Croceivirga</taxon>
    </lineage>
</organism>
<dbReference type="Pfam" id="PF00005">
    <property type="entry name" value="ABC_tran"/>
    <property type="match status" value="1"/>
</dbReference>
<keyword evidence="6" id="KW-1185">Reference proteome</keyword>
<dbReference type="PROSITE" id="PS50893">
    <property type="entry name" value="ABC_TRANSPORTER_2"/>
    <property type="match status" value="1"/>
</dbReference>
<dbReference type="GO" id="GO:0016887">
    <property type="term" value="F:ATP hydrolysis activity"/>
    <property type="evidence" value="ECO:0007669"/>
    <property type="project" value="InterPro"/>
</dbReference>
<evidence type="ECO:0000313" key="5">
    <source>
        <dbReference type="EMBL" id="OQD42123.1"/>
    </source>
</evidence>
<dbReference type="InterPro" id="IPR003439">
    <property type="entry name" value="ABC_transporter-like_ATP-bd"/>
</dbReference>
<name>A0A1V6LPN2_9FLAO</name>
<evidence type="ECO:0000256" key="3">
    <source>
        <dbReference type="ARBA" id="ARBA00022840"/>
    </source>
</evidence>
<dbReference type="InterPro" id="IPR003593">
    <property type="entry name" value="AAA+_ATPase"/>
</dbReference>
<dbReference type="Gene3D" id="3.40.50.300">
    <property type="entry name" value="P-loop containing nucleotide triphosphate hydrolases"/>
    <property type="match status" value="2"/>
</dbReference>
<keyword evidence="3" id="KW-0067">ATP-binding</keyword>
<protein>
    <submittedName>
        <fullName evidence="5">ABC transporter</fullName>
    </submittedName>
</protein>